<keyword evidence="3" id="KW-1185">Reference proteome</keyword>
<evidence type="ECO:0000313" key="2">
    <source>
        <dbReference type="EMBL" id="WNC68907.1"/>
    </source>
</evidence>
<keyword evidence="1" id="KW-1133">Transmembrane helix</keyword>
<evidence type="ECO:0008006" key="4">
    <source>
        <dbReference type="Google" id="ProtNLM"/>
    </source>
</evidence>
<dbReference type="RefSeq" id="WP_348388061.1">
    <property type="nucleotide sequence ID" value="NZ_CP134146.1"/>
</dbReference>
<sequence>MNNLSFLLSDPIVLFSAGGLVTVLAICTFYVFFFLKKINNNE</sequence>
<reference evidence="3" key="1">
    <citation type="submission" date="2023-09" db="EMBL/GenBank/DDBJ databases">
        <authorList>
            <person name="Li S."/>
            <person name="Li X."/>
            <person name="Zhang C."/>
            <person name="Zhao Z."/>
        </authorList>
    </citation>
    <scope>NUCLEOTIDE SEQUENCE [LARGE SCALE GENOMIC DNA]</scope>
    <source>
        <strain evidence="3">SQ345</strain>
    </source>
</reference>
<keyword evidence="1" id="KW-0472">Membrane</keyword>
<accession>A0ABY9TJI3</accession>
<evidence type="ECO:0000313" key="3">
    <source>
        <dbReference type="Proteomes" id="UP001248581"/>
    </source>
</evidence>
<feature type="transmembrane region" description="Helical" evidence="1">
    <location>
        <begin position="12"/>
        <end position="35"/>
    </location>
</feature>
<organism evidence="2 3">
    <name type="scientific">Thalassotalea nanhaiensis</name>
    <dbReference type="NCBI Taxonomy" id="3065648"/>
    <lineage>
        <taxon>Bacteria</taxon>
        <taxon>Pseudomonadati</taxon>
        <taxon>Pseudomonadota</taxon>
        <taxon>Gammaproteobacteria</taxon>
        <taxon>Alteromonadales</taxon>
        <taxon>Colwelliaceae</taxon>
        <taxon>Thalassotalea</taxon>
    </lineage>
</organism>
<protein>
    <recommendedName>
        <fullName evidence="4">DUF3149 domain-containing protein</fullName>
    </recommendedName>
</protein>
<gene>
    <name evidence="2" type="ORF">RI845_01840</name>
</gene>
<keyword evidence="1" id="KW-0812">Transmembrane</keyword>
<dbReference type="Proteomes" id="UP001248581">
    <property type="component" value="Chromosome"/>
</dbReference>
<name>A0ABY9TJI3_9GAMM</name>
<dbReference type="EMBL" id="CP134146">
    <property type="protein sequence ID" value="WNC68907.1"/>
    <property type="molecule type" value="Genomic_DNA"/>
</dbReference>
<evidence type="ECO:0000256" key="1">
    <source>
        <dbReference type="SAM" id="Phobius"/>
    </source>
</evidence>
<proteinExistence type="predicted"/>